<dbReference type="GO" id="GO:0005524">
    <property type="term" value="F:ATP binding"/>
    <property type="evidence" value="ECO:0007669"/>
    <property type="project" value="UniProtKB-KW"/>
</dbReference>
<keyword evidence="2" id="KW-0067">ATP-binding</keyword>
<dbReference type="PANTHER" id="PTHR30258:SF3">
    <property type="entry name" value="SLL1921 PROTEIN"/>
    <property type="match status" value="1"/>
</dbReference>
<proteinExistence type="predicted"/>
<feature type="domain" description="AAA+ ATPase" evidence="4">
    <location>
        <begin position="85"/>
        <end position="224"/>
    </location>
</feature>
<dbReference type="Pfam" id="PF00437">
    <property type="entry name" value="T2SSE"/>
    <property type="match status" value="1"/>
</dbReference>
<evidence type="ECO:0000256" key="2">
    <source>
        <dbReference type="ARBA" id="ARBA00022840"/>
    </source>
</evidence>
<evidence type="ECO:0000313" key="6">
    <source>
        <dbReference type="Proteomes" id="UP000799049"/>
    </source>
</evidence>
<keyword evidence="6" id="KW-1185">Reference proteome</keyword>
<protein>
    <submittedName>
        <fullName evidence="5">Type II secretion system (T2SS) E-like protein (GspE)</fullName>
    </submittedName>
</protein>
<evidence type="ECO:0000259" key="4">
    <source>
        <dbReference type="SMART" id="SM00382"/>
    </source>
</evidence>
<name>A0A8K0F230_ANDGO</name>
<dbReference type="Proteomes" id="UP000799049">
    <property type="component" value="Unassembled WGS sequence"/>
</dbReference>
<evidence type="ECO:0000256" key="1">
    <source>
        <dbReference type="ARBA" id="ARBA00022741"/>
    </source>
</evidence>
<dbReference type="OrthoDB" id="10257499at2759"/>
<dbReference type="InterPro" id="IPR003593">
    <property type="entry name" value="AAA+_ATPase"/>
</dbReference>
<dbReference type="PANTHER" id="PTHR30258">
    <property type="entry name" value="TYPE II SECRETION SYSTEM PROTEIN GSPE-RELATED"/>
    <property type="match status" value="1"/>
</dbReference>
<keyword evidence="1" id="KW-0547">Nucleotide-binding</keyword>
<feature type="compositionally biased region" description="Basic and acidic residues" evidence="3">
    <location>
        <begin position="11"/>
        <end position="20"/>
    </location>
</feature>
<comment type="caution">
    <text evidence="5">The sequence shown here is derived from an EMBL/GenBank/DDBJ whole genome shotgun (WGS) entry which is preliminary data.</text>
</comment>
<dbReference type="InterPro" id="IPR001482">
    <property type="entry name" value="T2SS/T4SS_dom"/>
</dbReference>
<dbReference type="SUPFAM" id="SSF52540">
    <property type="entry name" value="P-loop containing nucleoside triphosphate hydrolases"/>
    <property type="match status" value="1"/>
</dbReference>
<gene>
    <name evidence="5" type="ORF">ANDGO_05877</name>
</gene>
<reference evidence="5" key="1">
    <citation type="submission" date="2019-09" db="EMBL/GenBank/DDBJ databases">
        <title>The Mitochondrial Proteome of the Jakobid, Andalucia godoyi, a Protist With the Most Gene-Rich and Bacteria-Like Mitochondrial Genome.</title>
        <authorList>
            <person name="Gray M.W."/>
            <person name="Burger G."/>
            <person name="Derelle R."/>
            <person name="Klimes V."/>
            <person name="Leger M."/>
            <person name="Sarrasin M."/>
            <person name="Vlcek C."/>
            <person name="Roger A.J."/>
            <person name="Elias M."/>
            <person name="Lang B.F."/>
        </authorList>
    </citation>
    <scope>NUCLEOTIDE SEQUENCE</scope>
    <source>
        <strain evidence="5">And28</strain>
    </source>
</reference>
<dbReference type="GO" id="GO:0005886">
    <property type="term" value="C:plasma membrane"/>
    <property type="evidence" value="ECO:0007669"/>
    <property type="project" value="TreeGrafter"/>
</dbReference>
<sequence>MYQPPASLEHSQSERILDRDQSPEHRVYRLLSHISPKTTLTASVFSRALERIYNKVEILDPNAKLIEVPKGDPPDLRVLFPLGAPSGHTCIVGPTGSGKSTIVRHILLGLTQGGRPMQIYTLESPVEVALETHGIIGVNQIDMFMKPAGRERTLESMATEILKHDPDMLYFGELRNKRDFETATQIALSGVAVISTGHASSPLDLLERLRAMNIDLKTQFRAFQNIVGVKRLPILCPHCKRRVNGCVGSKRAAESASVRLFPR</sequence>
<accession>A0A8K0F230</accession>
<dbReference type="GO" id="GO:0016887">
    <property type="term" value="F:ATP hydrolysis activity"/>
    <property type="evidence" value="ECO:0007669"/>
    <property type="project" value="TreeGrafter"/>
</dbReference>
<dbReference type="AlphaFoldDB" id="A0A8K0F230"/>
<feature type="region of interest" description="Disordered" evidence="3">
    <location>
        <begin position="1"/>
        <end position="20"/>
    </location>
</feature>
<evidence type="ECO:0000256" key="3">
    <source>
        <dbReference type="SAM" id="MobiDB-lite"/>
    </source>
</evidence>
<organism evidence="5 6">
    <name type="scientific">Andalucia godoyi</name>
    <name type="common">Flagellate</name>
    <dbReference type="NCBI Taxonomy" id="505711"/>
    <lineage>
        <taxon>Eukaryota</taxon>
        <taxon>Discoba</taxon>
        <taxon>Jakobida</taxon>
        <taxon>Andalucina</taxon>
        <taxon>Andaluciidae</taxon>
        <taxon>Andalucia</taxon>
    </lineage>
</organism>
<evidence type="ECO:0000313" key="5">
    <source>
        <dbReference type="EMBL" id="KAF0852418.1"/>
    </source>
</evidence>
<dbReference type="Gene3D" id="3.40.50.300">
    <property type="entry name" value="P-loop containing nucleotide triphosphate hydrolases"/>
    <property type="match status" value="1"/>
</dbReference>
<dbReference type="SMART" id="SM00382">
    <property type="entry name" value="AAA"/>
    <property type="match status" value="1"/>
</dbReference>
<dbReference type="InterPro" id="IPR027417">
    <property type="entry name" value="P-loop_NTPase"/>
</dbReference>
<dbReference type="EMBL" id="VRVR01000038">
    <property type="protein sequence ID" value="KAF0852418.1"/>
    <property type="molecule type" value="Genomic_DNA"/>
</dbReference>